<dbReference type="PANTHER" id="PTHR15822:SF4">
    <property type="entry name" value="TYROSYL-DNA PHOSPHODIESTERASE 2"/>
    <property type="match status" value="1"/>
</dbReference>
<dbReference type="GO" id="GO:0046872">
    <property type="term" value="F:metal ion binding"/>
    <property type="evidence" value="ECO:0007669"/>
    <property type="project" value="UniProtKB-KW"/>
</dbReference>
<keyword evidence="5" id="KW-0227">DNA damage</keyword>
<evidence type="ECO:0000256" key="2">
    <source>
        <dbReference type="ARBA" id="ARBA00001946"/>
    </source>
</evidence>
<dbReference type="GO" id="GO:0016787">
    <property type="term" value="F:hydrolase activity"/>
    <property type="evidence" value="ECO:0007669"/>
    <property type="project" value="UniProtKB-KW"/>
</dbReference>
<evidence type="ECO:0000256" key="8">
    <source>
        <dbReference type="ARBA" id="ARBA00023204"/>
    </source>
</evidence>
<keyword evidence="6" id="KW-0378">Hydrolase</keyword>
<name>A0A4R0JGE9_9ACTN</name>
<evidence type="ECO:0000259" key="9">
    <source>
        <dbReference type="Pfam" id="PF03372"/>
    </source>
</evidence>
<comment type="cofactor">
    <cofactor evidence="1">
        <name>Mn(2+)</name>
        <dbReference type="ChEBI" id="CHEBI:29035"/>
    </cofactor>
</comment>
<evidence type="ECO:0000313" key="11">
    <source>
        <dbReference type="Proteomes" id="UP000293342"/>
    </source>
</evidence>
<dbReference type="EMBL" id="SJKD01000008">
    <property type="protein sequence ID" value="TCC45247.1"/>
    <property type="molecule type" value="Genomic_DNA"/>
</dbReference>
<dbReference type="InterPro" id="IPR051547">
    <property type="entry name" value="TDP2-like"/>
</dbReference>
<dbReference type="PANTHER" id="PTHR15822">
    <property type="entry name" value="TRAF AND TNF RECEPTOR-ASSOCIATED PROTEIN"/>
    <property type="match status" value="1"/>
</dbReference>
<comment type="cofactor">
    <cofactor evidence="2">
        <name>Mg(2+)</name>
        <dbReference type="ChEBI" id="CHEBI:18420"/>
    </cofactor>
</comment>
<keyword evidence="10" id="KW-0255">Endonuclease</keyword>
<dbReference type="AlphaFoldDB" id="A0A4R0JGE9"/>
<gene>
    <name evidence="10" type="ORF">E0H75_32650</name>
</gene>
<keyword evidence="3" id="KW-0540">Nuclease</keyword>
<evidence type="ECO:0000256" key="6">
    <source>
        <dbReference type="ARBA" id="ARBA00022801"/>
    </source>
</evidence>
<keyword evidence="7" id="KW-0460">Magnesium</keyword>
<dbReference type="RefSeq" id="WP_131517541.1">
    <property type="nucleotide sequence ID" value="NZ_SJKD01000008.1"/>
</dbReference>
<organism evidence="10 11">
    <name type="scientific">Kribbella capetownensis</name>
    <dbReference type="NCBI Taxonomy" id="1572659"/>
    <lineage>
        <taxon>Bacteria</taxon>
        <taxon>Bacillati</taxon>
        <taxon>Actinomycetota</taxon>
        <taxon>Actinomycetes</taxon>
        <taxon>Propionibacteriales</taxon>
        <taxon>Kribbellaceae</taxon>
        <taxon>Kribbella</taxon>
    </lineage>
</organism>
<keyword evidence="11" id="KW-1185">Reference proteome</keyword>
<evidence type="ECO:0000313" key="10">
    <source>
        <dbReference type="EMBL" id="TCC45247.1"/>
    </source>
</evidence>
<accession>A0A4R0JGE9</accession>
<proteinExistence type="predicted"/>
<comment type="caution">
    <text evidence="10">The sequence shown here is derived from an EMBL/GenBank/DDBJ whole genome shotgun (WGS) entry which is preliminary data.</text>
</comment>
<dbReference type="InterPro" id="IPR005135">
    <property type="entry name" value="Endo/exonuclease/phosphatase"/>
</dbReference>
<dbReference type="GO" id="GO:0006281">
    <property type="term" value="P:DNA repair"/>
    <property type="evidence" value="ECO:0007669"/>
    <property type="project" value="UniProtKB-KW"/>
</dbReference>
<dbReference type="Proteomes" id="UP000293342">
    <property type="component" value="Unassembled WGS sequence"/>
</dbReference>
<dbReference type="Gene3D" id="3.60.10.10">
    <property type="entry name" value="Endonuclease/exonuclease/phosphatase"/>
    <property type="match status" value="1"/>
</dbReference>
<evidence type="ECO:0000256" key="7">
    <source>
        <dbReference type="ARBA" id="ARBA00022842"/>
    </source>
</evidence>
<reference evidence="10 11" key="1">
    <citation type="submission" date="2019-02" db="EMBL/GenBank/DDBJ databases">
        <title>Kribbella capetownensis sp. nov. and Kribbella speibonae sp. nov., isolated from soil.</title>
        <authorList>
            <person name="Curtis S.M."/>
            <person name="Norton I."/>
            <person name="Everest G.J."/>
            <person name="Meyers P.R."/>
        </authorList>
    </citation>
    <scope>NUCLEOTIDE SEQUENCE [LARGE SCALE GENOMIC DNA]</scope>
    <source>
        <strain evidence="10 11">YM53</strain>
    </source>
</reference>
<dbReference type="Pfam" id="PF03372">
    <property type="entry name" value="Exo_endo_phos"/>
    <property type="match status" value="1"/>
</dbReference>
<dbReference type="InterPro" id="IPR036691">
    <property type="entry name" value="Endo/exonu/phosph_ase_sf"/>
</dbReference>
<evidence type="ECO:0000256" key="1">
    <source>
        <dbReference type="ARBA" id="ARBA00001936"/>
    </source>
</evidence>
<dbReference type="SUPFAM" id="SSF56219">
    <property type="entry name" value="DNase I-like"/>
    <property type="match status" value="1"/>
</dbReference>
<protein>
    <submittedName>
        <fullName evidence="10">Endonuclease</fullName>
    </submittedName>
</protein>
<evidence type="ECO:0000256" key="3">
    <source>
        <dbReference type="ARBA" id="ARBA00022722"/>
    </source>
</evidence>
<feature type="domain" description="Endonuclease/exonuclease/phosphatase" evidence="9">
    <location>
        <begin position="13"/>
        <end position="249"/>
    </location>
</feature>
<keyword evidence="8" id="KW-0234">DNA repair</keyword>
<evidence type="ECO:0000256" key="5">
    <source>
        <dbReference type="ARBA" id="ARBA00022763"/>
    </source>
</evidence>
<sequence>MTIALSNFSFVTMTYNLWAEFHLEQRQDALTALFTTRPPDLLAVQELRPSTRKLIDDVLPGHERVDGAAGWETQSNLWWRRDLFTAIEYGAEDVGILSPDARLFWVRLRPTDGPELIFSTAHLTWPGHPDERTDHRNRRVTQARAIAEALERLAGDGACVFTVDINDIGPPQWELANAGFLDSFTALGRHSPVTHPVVPTVATGPIGTRLSPLASPPKAIDWIFARGPLAARTSEVVDFFHDGRAPSDHYPVVATYTFTRPPIDTAS</sequence>
<dbReference type="GO" id="GO:0004519">
    <property type="term" value="F:endonuclease activity"/>
    <property type="evidence" value="ECO:0007669"/>
    <property type="project" value="UniProtKB-KW"/>
</dbReference>
<evidence type="ECO:0000256" key="4">
    <source>
        <dbReference type="ARBA" id="ARBA00022723"/>
    </source>
</evidence>
<dbReference type="OrthoDB" id="9793162at2"/>
<keyword evidence="4" id="KW-0479">Metal-binding</keyword>